<dbReference type="InterPro" id="IPR002186">
    <property type="entry name" value="Neocarzinostatin_fam"/>
</dbReference>
<accession>A0A7K1L1W1</accession>
<organism evidence="6 7">
    <name type="scientific">Actinomadura litoris</name>
    <dbReference type="NCBI Taxonomy" id="2678616"/>
    <lineage>
        <taxon>Bacteria</taxon>
        <taxon>Bacillati</taxon>
        <taxon>Actinomycetota</taxon>
        <taxon>Actinomycetes</taxon>
        <taxon>Streptosporangiales</taxon>
        <taxon>Thermomonosporaceae</taxon>
        <taxon>Actinomadura</taxon>
    </lineage>
</organism>
<evidence type="ECO:0008006" key="8">
    <source>
        <dbReference type="Google" id="ProtNLM"/>
    </source>
</evidence>
<dbReference type="InterPro" id="IPR027273">
    <property type="entry name" value="Neocarzinostatin-like"/>
</dbReference>
<keyword evidence="4" id="KW-0238">DNA-binding</keyword>
<keyword evidence="3" id="KW-0044">Antibiotic</keyword>
<dbReference type="Proteomes" id="UP000432015">
    <property type="component" value="Unassembled WGS sequence"/>
</dbReference>
<gene>
    <name evidence="6" type="ORF">GNZ18_17525</name>
</gene>
<dbReference type="SUPFAM" id="SSF49319">
    <property type="entry name" value="Actinoxanthin-like"/>
    <property type="match status" value="1"/>
</dbReference>
<dbReference type="NCBIfam" id="NF040680">
    <property type="entry name" value="chromo_anti"/>
    <property type="match status" value="1"/>
</dbReference>
<dbReference type="Gene3D" id="2.60.40.230">
    <property type="entry name" value="Neocarzinostatin-like"/>
    <property type="match status" value="1"/>
</dbReference>
<dbReference type="GO" id="GO:0003677">
    <property type="term" value="F:DNA binding"/>
    <property type="evidence" value="ECO:0007669"/>
    <property type="project" value="UniProtKB-KW"/>
</dbReference>
<sequence>MTRLKPCAIIAIRAVISPLTCGLPGNEDRAGAGRHRRPLNDLGDWCGDFLRRPPSQSTTRRVRRAAVCRRRTGILFDKTRVTSGNRLLAKLGVGGALALGLAVTALSGPAQAAAAATVTVTPASGLQDGQTVALSATGLTPSAAQHLGECTLTPSGVPACLDLGTLSSEADGTLNTSLVVHKTFAAKIGDTPYGTVECGTATPCFIGVSDDGGQGGVGGGAEIFFQ</sequence>
<comment type="similarity">
    <text evidence="1">Belongs to the neocarzinostatin family.</text>
</comment>
<dbReference type="Pfam" id="PF00960">
    <property type="entry name" value="Neocarzinostat"/>
    <property type="match status" value="1"/>
</dbReference>
<evidence type="ECO:0000313" key="6">
    <source>
        <dbReference type="EMBL" id="MUN38391.1"/>
    </source>
</evidence>
<keyword evidence="2" id="KW-0929">Antimicrobial</keyword>
<comment type="caution">
    <text evidence="6">The sequence shown here is derived from an EMBL/GenBank/DDBJ whole genome shotgun (WGS) entry which is preliminary data.</text>
</comment>
<dbReference type="EMBL" id="WOFH01000005">
    <property type="protein sequence ID" value="MUN38391.1"/>
    <property type="molecule type" value="Genomic_DNA"/>
</dbReference>
<name>A0A7K1L1W1_9ACTN</name>
<protein>
    <recommendedName>
        <fullName evidence="8">Neocarzinostatin family protein</fullName>
    </recommendedName>
</protein>
<evidence type="ECO:0000256" key="4">
    <source>
        <dbReference type="ARBA" id="ARBA00023125"/>
    </source>
</evidence>
<dbReference type="PRINTS" id="PR01885">
    <property type="entry name" value="MACROMOMYCIN"/>
</dbReference>
<proteinExistence type="inferred from homology"/>
<keyword evidence="5" id="KW-1015">Disulfide bond</keyword>
<evidence type="ECO:0000256" key="5">
    <source>
        <dbReference type="ARBA" id="ARBA00023157"/>
    </source>
</evidence>
<dbReference type="GO" id="GO:0042742">
    <property type="term" value="P:defense response to bacterium"/>
    <property type="evidence" value="ECO:0007669"/>
    <property type="project" value="UniProtKB-KW"/>
</dbReference>
<dbReference type="AlphaFoldDB" id="A0A7K1L1W1"/>
<evidence type="ECO:0000256" key="1">
    <source>
        <dbReference type="ARBA" id="ARBA00010648"/>
    </source>
</evidence>
<evidence type="ECO:0000256" key="2">
    <source>
        <dbReference type="ARBA" id="ARBA00022529"/>
    </source>
</evidence>
<reference evidence="6 7" key="1">
    <citation type="submission" date="2019-11" db="EMBL/GenBank/DDBJ databases">
        <authorList>
            <person name="Cao P."/>
        </authorList>
    </citation>
    <scope>NUCLEOTIDE SEQUENCE [LARGE SCALE GENOMIC DNA]</scope>
    <source>
        <strain evidence="6 7">NEAU-AAG5</strain>
    </source>
</reference>
<evidence type="ECO:0000313" key="7">
    <source>
        <dbReference type="Proteomes" id="UP000432015"/>
    </source>
</evidence>
<keyword evidence="7" id="KW-1185">Reference proteome</keyword>
<evidence type="ECO:0000256" key="3">
    <source>
        <dbReference type="ARBA" id="ARBA00023022"/>
    </source>
</evidence>